<reference evidence="1 2" key="1">
    <citation type="submission" date="2020-04" db="EMBL/GenBank/DDBJ databases">
        <title>Metagenomic profiling of ammonia- and methane-oxidizing microorganisms in a Dutch drinking water treatment plant.</title>
        <authorList>
            <person name="Poghosyan L."/>
            <person name="Leucker S."/>
        </authorList>
    </citation>
    <scope>NUCLEOTIDE SEQUENCE [LARGE SCALE GENOMIC DNA]</scope>
    <source>
        <strain evidence="1">S-RSF-IL-03</strain>
    </source>
</reference>
<evidence type="ECO:0000313" key="2">
    <source>
        <dbReference type="Proteomes" id="UP000580839"/>
    </source>
</evidence>
<dbReference type="Proteomes" id="UP000580839">
    <property type="component" value="Unassembled WGS sequence"/>
</dbReference>
<accession>A0A849SP97</accession>
<protein>
    <recommendedName>
        <fullName evidence="3">Bacterial surface antigen (D15) domain-containing protein</fullName>
    </recommendedName>
</protein>
<proteinExistence type="predicted"/>
<gene>
    <name evidence="1" type="ORF">HOP12_11130</name>
</gene>
<organism evidence="1 2">
    <name type="scientific">Eiseniibacteriota bacterium</name>
    <dbReference type="NCBI Taxonomy" id="2212470"/>
    <lineage>
        <taxon>Bacteria</taxon>
        <taxon>Candidatus Eiseniibacteriota</taxon>
    </lineage>
</organism>
<evidence type="ECO:0000313" key="1">
    <source>
        <dbReference type="EMBL" id="NOT34707.1"/>
    </source>
</evidence>
<sequence>SGCRPARRALLDLAPWLEFDRVNGPLMGGSVGVGSRFRSGVVTAKLAYGSGPNRWFGGGGYQKVWRRRGRDHRWTVSGFAGRGTDVLDLDRRRQLYYSLSAFLTGDDRSHYLQRDGVRVALEREGAAMKLRLAWRDQIESPRATTATWNLYRTTPAVIENFQASLGRTVEWQALLSGRPVRAPLWVELDGRAAARVAGGDFDYRRLRAVVGADLAIGRMASLLPQLTYGRLDGDLTPQSGFWLGGPRSLRSLPSYGLAGRNTALGRAELISARDVLSTVGVPHPAWLDLQPGLFVASGAVWGEDPFGGPTRRGGGWPGRELWLSEAGASLLYRPGIPDPEGYFRITYARPLGANDDGARLSVSYSIALDQLRGAER</sequence>
<dbReference type="AlphaFoldDB" id="A0A849SP97"/>
<evidence type="ECO:0008006" key="3">
    <source>
        <dbReference type="Google" id="ProtNLM"/>
    </source>
</evidence>
<dbReference type="EMBL" id="JABFRW010000140">
    <property type="protein sequence ID" value="NOT34707.1"/>
    <property type="molecule type" value="Genomic_DNA"/>
</dbReference>
<name>A0A849SP97_UNCEI</name>
<feature type="non-terminal residue" evidence="1">
    <location>
        <position position="1"/>
    </location>
</feature>
<dbReference type="Gene3D" id="2.40.160.50">
    <property type="entry name" value="membrane protein fhac: a member of the omp85/tpsb transporter family"/>
    <property type="match status" value="1"/>
</dbReference>
<comment type="caution">
    <text evidence="1">The sequence shown here is derived from an EMBL/GenBank/DDBJ whole genome shotgun (WGS) entry which is preliminary data.</text>
</comment>